<feature type="domain" description="Peptidase M13 C-terminal" evidence="3">
    <location>
        <begin position="408"/>
        <end position="543"/>
    </location>
</feature>
<organism evidence="4 5">
    <name type="scientific">Steinernema hermaphroditum</name>
    <dbReference type="NCBI Taxonomy" id="289476"/>
    <lineage>
        <taxon>Eukaryota</taxon>
        <taxon>Metazoa</taxon>
        <taxon>Ecdysozoa</taxon>
        <taxon>Nematoda</taxon>
        <taxon>Chromadorea</taxon>
        <taxon>Rhabditida</taxon>
        <taxon>Tylenchina</taxon>
        <taxon>Panagrolaimomorpha</taxon>
        <taxon>Strongyloidoidea</taxon>
        <taxon>Steinernematidae</taxon>
        <taxon>Steinernema</taxon>
    </lineage>
</organism>
<dbReference type="InterPro" id="IPR024079">
    <property type="entry name" value="MetalloPept_cat_dom_sf"/>
</dbReference>
<feature type="signal peptide" evidence="2">
    <location>
        <begin position="1"/>
        <end position="19"/>
    </location>
</feature>
<evidence type="ECO:0000313" key="5">
    <source>
        <dbReference type="Proteomes" id="UP001175271"/>
    </source>
</evidence>
<evidence type="ECO:0000259" key="3">
    <source>
        <dbReference type="Pfam" id="PF01431"/>
    </source>
</evidence>
<comment type="caution">
    <text evidence="4">The sequence shown here is derived from an EMBL/GenBank/DDBJ whole genome shotgun (WGS) entry which is preliminary data.</text>
</comment>
<name>A0AA39M659_9BILA</name>
<keyword evidence="5" id="KW-1185">Reference proteome</keyword>
<dbReference type="PROSITE" id="PS51885">
    <property type="entry name" value="NEPRILYSIN"/>
    <property type="match status" value="1"/>
</dbReference>
<dbReference type="Proteomes" id="UP001175271">
    <property type="component" value="Unassembled WGS sequence"/>
</dbReference>
<feature type="chain" id="PRO_5041354694" description="Peptidase M13 C-terminal domain-containing protein" evidence="2">
    <location>
        <begin position="20"/>
        <end position="552"/>
    </location>
</feature>
<dbReference type="GO" id="GO:0005886">
    <property type="term" value="C:plasma membrane"/>
    <property type="evidence" value="ECO:0007669"/>
    <property type="project" value="TreeGrafter"/>
</dbReference>
<protein>
    <recommendedName>
        <fullName evidence="3">Peptidase M13 C-terminal domain-containing protein</fullName>
    </recommendedName>
</protein>
<proteinExistence type="inferred from homology"/>
<dbReference type="Gene3D" id="3.40.390.10">
    <property type="entry name" value="Collagenase (Catalytic Domain)"/>
    <property type="match status" value="1"/>
</dbReference>
<evidence type="ECO:0000256" key="2">
    <source>
        <dbReference type="SAM" id="SignalP"/>
    </source>
</evidence>
<keyword evidence="2" id="KW-0732">Signal</keyword>
<dbReference type="GO" id="GO:0016485">
    <property type="term" value="P:protein processing"/>
    <property type="evidence" value="ECO:0007669"/>
    <property type="project" value="TreeGrafter"/>
</dbReference>
<dbReference type="PANTHER" id="PTHR11733:SF167">
    <property type="entry name" value="FI17812P1-RELATED"/>
    <property type="match status" value="1"/>
</dbReference>
<gene>
    <name evidence="4" type="ORF">QR680_007570</name>
</gene>
<dbReference type="AlphaFoldDB" id="A0AA39M659"/>
<dbReference type="EMBL" id="JAUCMV010000001">
    <property type="protein sequence ID" value="KAK0422432.1"/>
    <property type="molecule type" value="Genomic_DNA"/>
</dbReference>
<dbReference type="InterPro" id="IPR000718">
    <property type="entry name" value="Peptidase_M13"/>
</dbReference>
<dbReference type="Pfam" id="PF01431">
    <property type="entry name" value="Peptidase_M13"/>
    <property type="match status" value="1"/>
</dbReference>
<dbReference type="SUPFAM" id="SSF55486">
    <property type="entry name" value="Metalloproteases ('zincins'), catalytic domain"/>
    <property type="match status" value="1"/>
</dbReference>
<dbReference type="InterPro" id="IPR018497">
    <property type="entry name" value="Peptidase_M13_C"/>
</dbReference>
<evidence type="ECO:0000313" key="4">
    <source>
        <dbReference type="EMBL" id="KAK0422432.1"/>
    </source>
</evidence>
<accession>A0AA39M659</accession>
<dbReference type="PANTHER" id="PTHR11733">
    <property type="entry name" value="ZINC METALLOPROTEASE FAMILY M13 NEPRILYSIN-RELATED"/>
    <property type="match status" value="1"/>
</dbReference>
<reference evidence="4" key="1">
    <citation type="submission" date="2023-06" db="EMBL/GenBank/DDBJ databases">
        <title>Genomic analysis of the entomopathogenic nematode Steinernema hermaphroditum.</title>
        <authorList>
            <person name="Schwarz E.M."/>
            <person name="Heppert J.K."/>
            <person name="Baniya A."/>
            <person name="Schwartz H.T."/>
            <person name="Tan C.-H."/>
            <person name="Antoshechkin I."/>
            <person name="Sternberg P.W."/>
            <person name="Goodrich-Blair H."/>
            <person name="Dillman A.R."/>
        </authorList>
    </citation>
    <scope>NUCLEOTIDE SEQUENCE</scope>
    <source>
        <strain evidence="4">PS9179</strain>
        <tissue evidence="4">Whole animal</tissue>
    </source>
</reference>
<evidence type="ECO:0000256" key="1">
    <source>
        <dbReference type="ARBA" id="ARBA00007357"/>
    </source>
</evidence>
<comment type="similarity">
    <text evidence="1">Belongs to the peptidase M13 family.</text>
</comment>
<sequence>MRSCAFLLIGLFALGVADFNTFDFPHRFGAEQLKCQDFYAATCNFATNRNKSFTAELRDRFYDDVLKLVLNYDLGFKDPIFSYMREARGMEDYGKPRRFRSLCMRPTTPASSTMEKLSLAKPTRENGKGKLINETCAFTKCPAFIQGIAYGYKKLTDRHSRMDMATWTVKASYRNPGVDFLETKKTMIKEFKTLKGNKDFHLKLLRSTEMAPYVNMVIMKLMIENKKLLSKQKRATLTKFYGLIRDEFIASIKSISWLSEKDKKQAMDMVKKLETNVYFSDKIDNLAIYKDALKFYQDEVKKNLGKMTYKTGVTTYEKLMNHLRVEVHKAFRHYLNREKSNGSFLRHLNGERPIYEFNPLHQNDLQHIAFYPAVSHYLQQKLPYGIQFGAVGFAFAREMFARMAKDFKLNPTDAEKLKKVQRCYADYYQSFGVKQRDGELHFNERNIKVRDGIADVEAMRIAYNALIKSDVYRGFKSSMSMSAFNDVEWFFHTALLGTCDERADLEQYEALRGDSLTRLNAIVRQMPQFSRLFRCGAGDKMRAVEKICQVFA</sequence>
<dbReference type="GO" id="GO:0004222">
    <property type="term" value="F:metalloendopeptidase activity"/>
    <property type="evidence" value="ECO:0007669"/>
    <property type="project" value="InterPro"/>
</dbReference>